<keyword evidence="3" id="KW-1185">Reference proteome</keyword>
<feature type="region of interest" description="Disordered" evidence="1">
    <location>
        <begin position="1"/>
        <end position="21"/>
    </location>
</feature>
<accession>A0A0D0CV81</accession>
<reference evidence="2 3" key="1">
    <citation type="submission" date="2014-04" db="EMBL/GenBank/DDBJ databases">
        <authorList>
            <consortium name="DOE Joint Genome Institute"/>
            <person name="Kuo A."/>
            <person name="Kohler A."/>
            <person name="Jargeat P."/>
            <person name="Nagy L.G."/>
            <person name="Floudas D."/>
            <person name="Copeland A."/>
            <person name="Barry K.W."/>
            <person name="Cichocki N."/>
            <person name="Veneault-Fourrey C."/>
            <person name="LaButti K."/>
            <person name="Lindquist E.A."/>
            <person name="Lipzen A."/>
            <person name="Lundell T."/>
            <person name="Morin E."/>
            <person name="Murat C."/>
            <person name="Sun H."/>
            <person name="Tunlid A."/>
            <person name="Henrissat B."/>
            <person name="Grigoriev I.V."/>
            <person name="Hibbett D.S."/>
            <person name="Martin F."/>
            <person name="Nordberg H.P."/>
            <person name="Cantor M.N."/>
            <person name="Hua S.X."/>
        </authorList>
    </citation>
    <scope>NUCLEOTIDE SEQUENCE [LARGE SCALE GENOMIC DNA]</scope>
    <source>
        <strain evidence="2 3">Ve08.2h10</strain>
    </source>
</reference>
<dbReference type="Proteomes" id="UP000054538">
    <property type="component" value="Unassembled WGS sequence"/>
</dbReference>
<evidence type="ECO:0000313" key="2">
    <source>
        <dbReference type="EMBL" id="KIK75011.1"/>
    </source>
</evidence>
<dbReference type="HOGENOM" id="CLU_2184815_0_0_1"/>
<dbReference type="AlphaFoldDB" id="A0A0D0CV81"/>
<evidence type="ECO:0000256" key="1">
    <source>
        <dbReference type="SAM" id="MobiDB-lite"/>
    </source>
</evidence>
<feature type="compositionally biased region" description="Basic and acidic residues" evidence="1">
    <location>
        <begin position="1"/>
        <end position="10"/>
    </location>
</feature>
<reference evidence="3" key="2">
    <citation type="submission" date="2015-01" db="EMBL/GenBank/DDBJ databases">
        <title>Evolutionary Origins and Diversification of the Mycorrhizal Mutualists.</title>
        <authorList>
            <consortium name="DOE Joint Genome Institute"/>
            <consortium name="Mycorrhizal Genomics Consortium"/>
            <person name="Kohler A."/>
            <person name="Kuo A."/>
            <person name="Nagy L.G."/>
            <person name="Floudas D."/>
            <person name="Copeland A."/>
            <person name="Barry K.W."/>
            <person name="Cichocki N."/>
            <person name="Veneault-Fourrey C."/>
            <person name="LaButti K."/>
            <person name="Lindquist E.A."/>
            <person name="Lipzen A."/>
            <person name="Lundell T."/>
            <person name="Morin E."/>
            <person name="Murat C."/>
            <person name="Riley R."/>
            <person name="Ohm R."/>
            <person name="Sun H."/>
            <person name="Tunlid A."/>
            <person name="Henrissat B."/>
            <person name="Grigoriev I.V."/>
            <person name="Hibbett D.S."/>
            <person name="Martin F."/>
        </authorList>
    </citation>
    <scope>NUCLEOTIDE SEQUENCE [LARGE SCALE GENOMIC DNA]</scope>
    <source>
        <strain evidence="3">Ve08.2h10</strain>
    </source>
</reference>
<protein>
    <submittedName>
        <fullName evidence="2">Uncharacterized protein</fullName>
    </submittedName>
</protein>
<name>A0A0D0CV81_9AGAM</name>
<dbReference type="EMBL" id="KN828407">
    <property type="protein sequence ID" value="KIK75011.1"/>
    <property type="molecule type" value="Genomic_DNA"/>
</dbReference>
<feature type="region of interest" description="Disordered" evidence="1">
    <location>
        <begin position="66"/>
        <end position="109"/>
    </location>
</feature>
<proteinExistence type="predicted"/>
<gene>
    <name evidence="2" type="ORF">PAXRUDRAFT_511153</name>
</gene>
<dbReference type="InParanoid" id="A0A0D0CV81"/>
<evidence type="ECO:0000313" key="3">
    <source>
        <dbReference type="Proteomes" id="UP000054538"/>
    </source>
</evidence>
<organism evidence="2 3">
    <name type="scientific">Paxillus rubicundulus Ve08.2h10</name>
    <dbReference type="NCBI Taxonomy" id="930991"/>
    <lineage>
        <taxon>Eukaryota</taxon>
        <taxon>Fungi</taxon>
        <taxon>Dikarya</taxon>
        <taxon>Basidiomycota</taxon>
        <taxon>Agaricomycotina</taxon>
        <taxon>Agaricomycetes</taxon>
        <taxon>Agaricomycetidae</taxon>
        <taxon>Boletales</taxon>
        <taxon>Paxilineae</taxon>
        <taxon>Paxillaceae</taxon>
        <taxon>Paxillus</taxon>
    </lineage>
</organism>
<sequence length="109" mass="12053">MRDTTGDTRCRRTIPHPHQQLPGPLNLLQPVVHVICFPAEPLAPPIVRHPPALKQTMLALALGPTLILPSPAPTSTQTGNDRPRKRLIGPTHRVPLHQTKPGLERHLPR</sequence>